<keyword evidence="1" id="KW-1133">Transmembrane helix</keyword>
<reference evidence="2 3" key="2">
    <citation type="journal article" date="2009" name="Stand. Genomic Sci.">
        <title>Complete genome sequence of Staphylothermus marinus Stetter and Fiala 1986 type strain F1.</title>
        <authorList>
            <person name="Anderson I.J."/>
            <person name="Sun H."/>
            <person name="Lapidus A."/>
            <person name="Copeland A."/>
            <person name="Glavina Del Rio T."/>
            <person name="Tice H."/>
            <person name="Dalin E."/>
            <person name="Lucas S."/>
            <person name="Barry K."/>
            <person name="Land M."/>
            <person name="Richardson P."/>
            <person name="Huber H."/>
            <person name="Kyrpides N.C."/>
        </authorList>
    </citation>
    <scope>NUCLEOTIDE SEQUENCE [LARGE SCALE GENOMIC DNA]</scope>
    <source>
        <strain evidence="3">ATCC 43588 / DSM 3639 / JCM 9404 / F1</strain>
    </source>
</reference>
<evidence type="ECO:0000313" key="2">
    <source>
        <dbReference type="EMBL" id="ABN69535.1"/>
    </source>
</evidence>
<dbReference type="eggNOG" id="arCOG12402">
    <property type="taxonomic scope" value="Archaea"/>
</dbReference>
<gene>
    <name evidence="2" type="ordered locus">Smar_0424</name>
</gene>
<organism evidence="2 3">
    <name type="scientific">Staphylothermus marinus (strain ATCC 43588 / DSM 3639 / JCM 9404 / F1)</name>
    <dbReference type="NCBI Taxonomy" id="399550"/>
    <lineage>
        <taxon>Archaea</taxon>
        <taxon>Thermoproteota</taxon>
        <taxon>Thermoprotei</taxon>
        <taxon>Desulfurococcales</taxon>
        <taxon>Desulfurococcaceae</taxon>
        <taxon>Staphylothermus</taxon>
    </lineage>
</organism>
<dbReference type="RefSeq" id="WP_011838726.1">
    <property type="nucleotide sequence ID" value="NC_009033.1"/>
</dbReference>
<feature type="transmembrane region" description="Helical" evidence="1">
    <location>
        <begin position="378"/>
        <end position="400"/>
    </location>
</feature>
<keyword evidence="3" id="KW-1185">Reference proteome</keyword>
<proteinExistence type="predicted"/>
<keyword evidence="1" id="KW-0812">Transmembrane</keyword>
<dbReference type="HOGENOM" id="CLU_670175_0_0_2"/>
<dbReference type="OrthoDB" id="374979at2157"/>
<dbReference type="GeneID" id="4907662"/>
<dbReference type="KEGG" id="smr:Smar_0424"/>
<dbReference type="Proteomes" id="UP000000254">
    <property type="component" value="Chromosome"/>
</dbReference>
<accession>A3DLM5</accession>
<protein>
    <submittedName>
        <fullName evidence="2">Uncharacterized protein</fullName>
    </submittedName>
</protein>
<sequence length="408" mass="46216">MASVLEELSRKNSWLIMLLIILFSIISPSIVYGNKSLPIQSINYSKESSSNDIRVSGLYIAMYTLEASGIYANKYMLQKSLSGTIRLSIAYEIAINVTFHPNSRIYDYEYELTSFYVSGNNVKKSIIEAINKSMDNLINKTFRESSDSVDPMIKLKVKNFSATLMKPGRKGGVTGITIFDDVYCYEIRYYYMGSLENMSYIDTVSMYREIITGIPLYYYEITYSRHNLGYIREKILVINNGLGQGLSKIIVTNSTFFTYGKTGSIGKIGFIGLNTSSTNIQMDVSVINETIQMNITSYAPYRVLLLLDSKADIKYSNIDLIKYNASTIVLYVSEIFNKPQNVRIELKGASIKLHERNDLVGLKGLTVEERGVLSLSDAIFVIIVDISLILIVIELIRIVYRKAKLFNY</sequence>
<reference evidence="3" key="1">
    <citation type="journal article" date="2009" name="BMC Genomics">
        <title>The complete genome sequence of Staphylothermus marinus reveals differences in sulfur metabolism among heterotrophic Crenarchaeota.</title>
        <authorList>
            <person name="Anderson I.J."/>
            <person name="Dharmarajan L."/>
            <person name="Rodriguez J."/>
            <person name="Hooper S."/>
            <person name="Porat I."/>
            <person name="Ulrich L.E."/>
            <person name="Elkins J.G."/>
            <person name="Mavromatis K."/>
            <person name="Sun H."/>
            <person name="Land M."/>
            <person name="Lapidus A."/>
            <person name="Lucas S."/>
            <person name="Barry K."/>
            <person name="Huber H."/>
            <person name="Zhulin I.B."/>
            <person name="Whitman W.B."/>
            <person name="Mukhopadhyay B."/>
            <person name="Woese C."/>
            <person name="Bristow J."/>
            <person name="Kyrpides N."/>
        </authorList>
    </citation>
    <scope>NUCLEOTIDE SEQUENCE [LARGE SCALE GENOMIC DNA]</scope>
    <source>
        <strain evidence="3">ATCC 43588 / DSM 3639 / JCM 9404 / F1</strain>
    </source>
</reference>
<evidence type="ECO:0000313" key="3">
    <source>
        <dbReference type="Proteomes" id="UP000000254"/>
    </source>
</evidence>
<dbReference type="EMBL" id="CP000575">
    <property type="protein sequence ID" value="ABN69535.1"/>
    <property type="molecule type" value="Genomic_DNA"/>
</dbReference>
<name>A3DLM5_STAMF</name>
<evidence type="ECO:0000256" key="1">
    <source>
        <dbReference type="SAM" id="Phobius"/>
    </source>
</evidence>
<feature type="transmembrane region" description="Helical" evidence="1">
    <location>
        <begin position="12"/>
        <end position="32"/>
    </location>
</feature>
<dbReference type="AlphaFoldDB" id="A3DLM5"/>
<keyword evidence="1" id="KW-0472">Membrane</keyword>